<feature type="region of interest" description="Disordered" evidence="1">
    <location>
        <begin position="692"/>
        <end position="711"/>
    </location>
</feature>
<organism evidence="2 3">
    <name type="scientific">Striga asiatica</name>
    <name type="common">Asiatic witchweed</name>
    <name type="synonym">Buchnera asiatica</name>
    <dbReference type="NCBI Taxonomy" id="4170"/>
    <lineage>
        <taxon>Eukaryota</taxon>
        <taxon>Viridiplantae</taxon>
        <taxon>Streptophyta</taxon>
        <taxon>Embryophyta</taxon>
        <taxon>Tracheophyta</taxon>
        <taxon>Spermatophyta</taxon>
        <taxon>Magnoliopsida</taxon>
        <taxon>eudicotyledons</taxon>
        <taxon>Gunneridae</taxon>
        <taxon>Pentapetalae</taxon>
        <taxon>asterids</taxon>
        <taxon>lamiids</taxon>
        <taxon>Lamiales</taxon>
        <taxon>Orobanchaceae</taxon>
        <taxon>Buchnereae</taxon>
        <taxon>Striga</taxon>
    </lineage>
</organism>
<dbReference type="OrthoDB" id="1898655at2759"/>
<accession>A0A5A7RCS6</accession>
<gene>
    <name evidence="2" type="ORF">STAS_31974</name>
</gene>
<dbReference type="Pfam" id="PF12043">
    <property type="entry name" value="DUF3527"/>
    <property type="match status" value="2"/>
</dbReference>
<keyword evidence="3" id="KW-1185">Reference proteome</keyword>
<dbReference type="AlphaFoldDB" id="A0A5A7RCS6"/>
<dbReference type="PANTHER" id="PTHR31390">
    <property type="entry name" value="EXPRESSED PROTEIN"/>
    <property type="match status" value="1"/>
</dbReference>
<evidence type="ECO:0000256" key="1">
    <source>
        <dbReference type="SAM" id="MobiDB-lite"/>
    </source>
</evidence>
<reference evidence="3" key="1">
    <citation type="journal article" date="2019" name="Curr. Biol.">
        <title>Genome Sequence of Striga asiatica Provides Insight into the Evolution of Plant Parasitism.</title>
        <authorList>
            <person name="Yoshida S."/>
            <person name="Kim S."/>
            <person name="Wafula E.K."/>
            <person name="Tanskanen J."/>
            <person name="Kim Y.M."/>
            <person name="Honaas L."/>
            <person name="Yang Z."/>
            <person name="Spallek T."/>
            <person name="Conn C.E."/>
            <person name="Ichihashi Y."/>
            <person name="Cheong K."/>
            <person name="Cui S."/>
            <person name="Der J.P."/>
            <person name="Gundlach H."/>
            <person name="Jiao Y."/>
            <person name="Hori C."/>
            <person name="Ishida J.K."/>
            <person name="Kasahara H."/>
            <person name="Kiba T."/>
            <person name="Kim M.S."/>
            <person name="Koo N."/>
            <person name="Laohavisit A."/>
            <person name="Lee Y.H."/>
            <person name="Lumba S."/>
            <person name="McCourt P."/>
            <person name="Mortimer J.C."/>
            <person name="Mutuku J.M."/>
            <person name="Nomura T."/>
            <person name="Sasaki-Sekimoto Y."/>
            <person name="Seto Y."/>
            <person name="Wang Y."/>
            <person name="Wakatake T."/>
            <person name="Sakakibara H."/>
            <person name="Demura T."/>
            <person name="Yamaguchi S."/>
            <person name="Yoneyama K."/>
            <person name="Manabe R.I."/>
            <person name="Nelson D.C."/>
            <person name="Schulman A.H."/>
            <person name="Timko M.P."/>
            <person name="dePamphilis C.W."/>
            <person name="Choi D."/>
            <person name="Shirasu K."/>
        </authorList>
    </citation>
    <scope>NUCLEOTIDE SEQUENCE [LARGE SCALE GENOMIC DNA]</scope>
    <source>
        <strain evidence="3">cv. UVA1</strain>
    </source>
</reference>
<evidence type="ECO:0000313" key="3">
    <source>
        <dbReference type="Proteomes" id="UP000325081"/>
    </source>
</evidence>
<name>A0A5A7RCS6_STRAF</name>
<proteinExistence type="predicted"/>
<dbReference type="InterPro" id="IPR021916">
    <property type="entry name" value="DUF3527"/>
</dbReference>
<comment type="caution">
    <text evidence="2">The sequence shown here is derived from an EMBL/GenBank/DDBJ whole genome shotgun (WGS) entry which is preliminary data.</text>
</comment>
<protein>
    <submittedName>
        <fullName evidence="2">Uncharacterized protein</fullName>
    </submittedName>
</protein>
<dbReference type="EMBL" id="BKCP01011070">
    <property type="protein sequence ID" value="GER54397.1"/>
    <property type="molecule type" value="Genomic_DNA"/>
</dbReference>
<feature type="region of interest" description="Disordered" evidence="1">
    <location>
        <begin position="351"/>
        <end position="370"/>
    </location>
</feature>
<dbReference type="Proteomes" id="UP000325081">
    <property type="component" value="Unassembled WGS sequence"/>
</dbReference>
<feature type="region of interest" description="Disordered" evidence="1">
    <location>
        <begin position="99"/>
        <end position="123"/>
    </location>
</feature>
<sequence>MCNTDAFSQQERSSTLQQTLFADNVKNPMLWEGKTSLSSQDKQDDDDDYDDNELVKYMSKLPVFLQHMEKQSNIQEKALNFGVLDWRRLEKWKYNERMPSRKYPQKASSSSKTRLSQDPRKQLVSSNFCEKSSFNSRNRAVPRVSQFDSPNEERNVRYHHKGGEKYAELVGLNKGKEMRCYQEYENGRLQDNFHHRAKSYEDPKKEMMSKEENLLNNSYALLGNREIKLTPKCQLESENIVLLKPDHFQRGSFESSRFTEPRISLDGEFAEIVGPRLSDFFCPQELKSSDFSVSNAHDSYNNPLTSESIDVSESKYSLVQEENGIPSSFLESSDKNRAAIAENRRFSFHRGKTSKSHSFKDNSEVPHLSSVRPKTSFGAINLKNDPANGCSRARSSPLRRLLDPLLKHKEAHTAETVSTGSKGPYQDMKPERPTNLQALLQLTLKNGLPFFKLVVNSNNDMLAATVKRLPACGKSDSCLIYTFYSVQEIKKKGTSWINQGSKSKSSNLGYKIVGQMKISSSGKKCNLIRECVLYGVDDRDEQALENEPKKELAAVIVGNPSKMENKNDRGVVVILPGGVHGLPIKGTFSSLISRWRFGGSCDCGGWDVGCKLRVLVDCKKRSSSDSIDHVNLYVEDGEKGNGPVFTMKPFKNGYYSIELDSSISLLEAFATCVAKVTCLKFPDITDSKDPNQEHFAESITGSRTLSPAGRI</sequence>
<dbReference type="PANTHER" id="PTHR31390:SF12">
    <property type="entry name" value="PUTATIVE (DUF3527)-RELATED"/>
    <property type="match status" value="1"/>
</dbReference>
<evidence type="ECO:0000313" key="2">
    <source>
        <dbReference type="EMBL" id="GER54397.1"/>
    </source>
</evidence>